<reference evidence="1 2" key="1">
    <citation type="submission" date="2021-01" db="EMBL/GenBank/DDBJ databases">
        <title>Actinoplanes sp. nov. LDG1-06 isolated from lichen.</title>
        <authorList>
            <person name="Saeng-In P."/>
            <person name="Phongsopitanun W."/>
            <person name="Kanchanasin P."/>
            <person name="Yuki M."/>
            <person name="Kudo T."/>
            <person name="Ohkuma M."/>
            <person name="Tanasupawat S."/>
        </authorList>
    </citation>
    <scope>NUCLEOTIDE SEQUENCE [LARGE SCALE GENOMIC DNA]</scope>
    <source>
        <strain evidence="1 2">LDG1-06</strain>
    </source>
</reference>
<protein>
    <submittedName>
        <fullName evidence="1">AAA family ATPase</fullName>
    </submittedName>
</protein>
<organism evidence="1 2">
    <name type="scientific">Paractinoplanes ovalisporus</name>
    <dbReference type="NCBI Taxonomy" id="2810368"/>
    <lineage>
        <taxon>Bacteria</taxon>
        <taxon>Bacillati</taxon>
        <taxon>Actinomycetota</taxon>
        <taxon>Actinomycetes</taxon>
        <taxon>Micromonosporales</taxon>
        <taxon>Micromonosporaceae</taxon>
        <taxon>Paractinoplanes</taxon>
    </lineage>
</organism>
<sequence length="176" mass="19318">MVDVLVLYGSPGAGKSTLARALSETLGAADVAHGVVDLDDLSIVHPNPGRQFPRDNLRAVWPNYLAAAPGLKLIIPTVLADEGEVELLREAVPGARLLICELTAPVDVLKARVTEREPTDEWRSRLRDFVDLYHSRDDHDRIRRFRVSTHPATVETSVRDILDKAGWGAFPVVAIA</sequence>
<evidence type="ECO:0000313" key="2">
    <source>
        <dbReference type="Proteomes" id="UP000632138"/>
    </source>
</evidence>
<gene>
    <name evidence="1" type="ORF">JIG36_13745</name>
</gene>
<dbReference type="RefSeq" id="WP_203376529.1">
    <property type="nucleotide sequence ID" value="NZ_JAENHP010000003.1"/>
</dbReference>
<dbReference type="EMBL" id="JAENHP010000003">
    <property type="protein sequence ID" value="MBM2616623.1"/>
    <property type="molecule type" value="Genomic_DNA"/>
</dbReference>
<name>A0ABS2A9X3_9ACTN</name>
<dbReference type="SUPFAM" id="SSF52540">
    <property type="entry name" value="P-loop containing nucleoside triphosphate hydrolases"/>
    <property type="match status" value="1"/>
</dbReference>
<dbReference type="Proteomes" id="UP000632138">
    <property type="component" value="Unassembled WGS sequence"/>
</dbReference>
<dbReference type="InterPro" id="IPR027417">
    <property type="entry name" value="P-loop_NTPase"/>
</dbReference>
<accession>A0ABS2A9X3</accession>
<dbReference type="Pfam" id="PF13671">
    <property type="entry name" value="AAA_33"/>
    <property type="match status" value="1"/>
</dbReference>
<dbReference type="Gene3D" id="3.40.50.300">
    <property type="entry name" value="P-loop containing nucleotide triphosphate hydrolases"/>
    <property type="match status" value="1"/>
</dbReference>
<comment type="caution">
    <text evidence="1">The sequence shown here is derived from an EMBL/GenBank/DDBJ whole genome shotgun (WGS) entry which is preliminary data.</text>
</comment>
<proteinExistence type="predicted"/>
<evidence type="ECO:0000313" key="1">
    <source>
        <dbReference type="EMBL" id="MBM2616623.1"/>
    </source>
</evidence>
<keyword evidence="2" id="KW-1185">Reference proteome</keyword>